<evidence type="ECO:0000313" key="1">
    <source>
        <dbReference type="EMBL" id="QRO79428.1"/>
    </source>
</evidence>
<dbReference type="GeneID" id="93129298"/>
<protein>
    <submittedName>
        <fullName evidence="1">Uncharacterized protein</fullName>
    </submittedName>
</protein>
<proteinExistence type="predicted"/>
<dbReference type="EMBL" id="CP069483">
    <property type="protein sequence ID" value="QRO79428.1"/>
    <property type="molecule type" value="Genomic_DNA"/>
</dbReference>
<dbReference type="RefSeq" id="WP_123806749.1">
    <property type="nucleotide sequence ID" value="NZ_CP033838.1"/>
</dbReference>
<gene>
    <name evidence="1" type="ORF">I6K02_23085</name>
</gene>
<dbReference type="AlphaFoldDB" id="A0A892IBA4"/>
<accession>A0A892IBA4</accession>
<reference evidence="1 2" key="1">
    <citation type="submission" date="2021-02" db="EMBL/GenBank/DDBJ databases">
        <title>FDA dAtabase for Regulatory Grade micrObial Sequences (FDA-ARGOS): Supporting development and validation of Infectious Disease Dx tests.</title>
        <authorList>
            <person name="Minogue T."/>
            <person name="Wolcott M."/>
            <person name="Wasieloski L."/>
            <person name="Aguilar W."/>
            <person name="Moore D."/>
            <person name="Jaissle J."/>
            <person name="Tallon L."/>
            <person name="Sadzewicz L."/>
            <person name="Zhao X."/>
            <person name="Boylan J."/>
            <person name="Ott S."/>
            <person name="Bowen H."/>
            <person name="Vavikolanu K."/>
            <person name="Mehta A."/>
            <person name="Aluvathingal J."/>
            <person name="Nadendla S."/>
            <person name="Yan Y."/>
            <person name="Sichtig H."/>
        </authorList>
    </citation>
    <scope>NUCLEOTIDE SEQUENCE [LARGE SCALE GENOMIC DNA]</scope>
    <source>
        <strain evidence="1 2">FDAARGOS_1272</strain>
    </source>
</reference>
<dbReference type="Proteomes" id="UP000625568">
    <property type="component" value="Chromosome 2"/>
</dbReference>
<keyword evidence="2" id="KW-1185">Reference proteome</keyword>
<evidence type="ECO:0000313" key="2">
    <source>
        <dbReference type="Proteomes" id="UP000625568"/>
    </source>
</evidence>
<name>A0A892IBA4_9BURK</name>
<organism evidence="1 2">
    <name type="scientific">Burkholderia dolosa</name>
    <dbReference type="NCBI Taxonomy" id="152500"/>
    <lineage>
        <taxon>Bacteria</taxon>
        <taxon>Pseudomonadati</taxon>
        <taxon>Pseudomonadota</taxon>
        <taxon>Betaproteobacteria</taxon>
        <taxon>Burkholderiales</taxon>
        <taxon>Burkholderiaceae</taxon>
        <taxon>Burkholderia</taxon>
        <taxon>Burkholderia cepacia complex</taxon>
    </lineage>
</organism>
<sequence length="124" mass="13853">MKVDEPSVVPYVRARVPDLALQFETGTGRLDAEPASLPIRVRCDIDAQRNRRQLSKGTRMWRVTAKARFVQQLDTSALETAMSTLGTVSAARCARRDEPVRIFVEPVRIFVGEAVEQHVIHAPA</sequence>